<name>A0AAN5I2I5_9BILA</name>
<gene>
    <name evidence="1" type="ORF">PMAYCL1PPCAC_19305</name>
</gene>
<dbReference type="EMBL" id="BTRK01000004">
    <property type="protein sequence ID" value="GMR49110.1"/>
    <property type="molecule type" value="Genomic_DNA"/>
</dbReference>
<dbReference type="Proteomes" id="UP001328107">
    <property type="component" value="Unassembled WGS sequence"/>
</dbReference>
<sequence length="76" mass="8408">TQDELICLLRVNLEKMIHEVEEGGEMRITQHAVAPLTCIGRVHLNLVSCSFIFIIEPKAAKGTNVPSRGSHLPDTE</sequence>
<proteinExistence type="predicted"/>
<keyword evidence="2" id="KW-1185">Reference proteome</keyword>
<dbReference type="AlphaFoldDB" id="A0AAN5I2I5"/>
<organism evidence="1 2">
    <name type="scientific">Pristionchus mayeri</name>
    <dbReference type="NCBI Taxonomy" id="1317129"/>
    <lineage>
        <taxon>Eukaryota</taxon>
        <taxon>Metazoa</taxon>
        <taxon>Ecdysozoa</taxon>
        <taxon>Nematoda</taxon>
        <taxon>Chromadorea</taxon>
        <taxon>Rhabditida</taxon>
        <taxon>Rhabditina</taxon>
        <taxon>Diplogasteromorpha</taxon>
        <taxon>Diplogasteroidea</taxon>
        <taxon>Neodiplogasteridae</taxon>
        <taxon>Pristionchus</taxon>
    </lineage>
</organism>
<accession>A0AAN5I2I5</accession>
<feature type="non-terminal residue" evidence="1">
    <location>
        <position position="1"/>
    </location>
</feature>
<protein>
    <submittedName>
        <fullName evidence="1">Uncharacterized protein</fullName>
    </submittedName>
</protein>
<evidence type="ECO:0000313" key="1">
    <source>
        <dbReference type="EMBL" id="GMR49110.1"/>
    </source>
</evidence>
<reference evidence="2" key="1">
    <citation type="submission" date="2022-10" db="EMBL/GenBank/DDBJ databases">
        <title>Genome assembly of Pristionchus species.</title>
        <authorList>
            <person name="Yoshida K."/>
            <person name="Sommer R.J."/>
        </authorList>
    </citation>
    <scope>NUCLEOTIDE SEQUENCE [LARGE SCALE GENOMIC DNA]</scope>
    <source>
        <strain evidence="2">RS5460</strain>
    </source>
</reference>
<evidence type="ECO:0000313" key="2">
    <source>
        <dbReference type="Proteomes" id="UP001328107"/>
    </source>
</evidence>
<comment type="caution">
    <text evidence="1">The sequence shown here is derived from an EMBL/GenBank/DDBJ whole genome shotgun (WGS) entry which is preliminary data.</text>
</comment>
<feature type="non-terminal residue" evidence="1">
    <location>
        <position position="76"/>
    </location>
</feature>